<accession>A0A6A5RD60</accession>
<evidence type="ECO:0000256" key="1">
    <source>
        <dbReference type="SAM" id="Phobius"/>
    </source>
</evidence>
<keyword evidence="1" id="KW-0812">Transmembrane</keyword>
<organism evidence="2 3">
    <name type="scientific">Didymella exigua CBS 183.55</name>
    <dbReference type="NCBI Taxonomy" id="1150837"/>
    <lineage>
        <taxon>Eukaryota</taxon>
        <taxon>Fungi</taxon>
        <taxon>Dikarya</taxon>
        <taxon>Ascomycota</taxon>
        <taxon>Pezizomycotina</taxon>
        <taxon>Dothideomycetes</taxon>
        <taxon>Pleosporomycetidae</taxon>
        <taxon>Pleosporales</taxon>
        <taxon>Pleosporineae</taxon>
        <taxon>Didymellaceae</taxon>
        <taxon>Didymella</taxon>
    </lineage>
</organism>
<gene>
    <name evidence="2" type="ORF">M421DRAFT_7669</name>
</gene>
<dbReference type="GeneID" id="54354912"/>
<name>A0A6A5RD60_9PLEO</name>
<keyword evidence="1" id="KW-0472">Membrane</keyword>
<proteinExistence type="predicted"/>
<evidence type="ECO:0000313" key="3">
    <source>
        <dbReference type="Proteomes" id="UP000800082"/>
    </source>
</evidence>
<sequence length="81" mass="8632">MVYYGDNAPQLAGSVITLAIITYVTFGLRVYTRIRIGAFGMDDWSMTAAAAPLTALCIGGAYNGIGIHLAKLNTEQMKTGM</sequence>
<dbReference type="EMBL" id="ML978982">
    <property type="protein sequence ID" value="KAF1925642.1"/>
    <property type="molecule type" value="Genomic_DNA"/>
</dbReference>
<dbReference type="OrthoDB" id="3897607at2759"/>
<dbReference type="RefSeq" id="XP_033445894.1">
    <property type="nucleotide sequence ID" value="XM_033597245.1"/>
</dbReference>
<dbReference type="Proteomes" id="UP000800082">
    <property type="component" value="Unassembled WGS sequence"/>
</dbReference>
<reference evidence="2" key="1">
    <citation type="journal article" date="2020" name="Stud. Mycol.">
        <title>101 Dothideomycetes genomes: a test case for predicting lifestyles and emergence of pathogens.</title>
        <authorList>
            <person name="Haridas S."/>
            <person name="Albert R."/>
            <person name="Binder M."/>
            <person name="Bloem J."/>
            <person name="Labutti K."/>
            <person name="Salamov A."/>
            <person name="Andreopoulos B."/>
            <person name="Baker S."/>
            <person name="Barry K."/>
            <person name="Bills G."/>
            <person name="Bluhm B."/>
            <person name="Cannon C."/>
            <person name="Castanera R."/>
            <person name="Culley D."/>
            <person name="Daum C."/>
            <person name="Ezra D."/>
            <person name="Gonzalez J."/>
            <person name="Henrissat B."/>
            <person name="Kuo A."/>
            <person name="Liang C."/>
            <person name="Lipzen A."/>
            <person name="Lutzoni F."/>
            <person name="Magnuson J."/>
            <person name="Mondo S."/>
            <person name="Nolan M."/>
            <person name="Ohm R."/>
            <person name="Pangilinan J."/>
            <person name="Park H.-J."/>
            <person name="Ramirez L."/>
            <person name="Alfaro M."/>
            <person name="Sun H."/>
            <person name="Tritt A."/>
            <person name="Yoshinaga Y."/>
            <person name="Zwiers L.-H."/>
            <person name="Turgeon B."/>
            <person name="Goodwin S."/>
            <person name="Spatafora J."/>
            <person name="Crous P."/>
            <person name="Grigoriev I."/>
        </authorList>
    </citation>
    <scope>NUCLEOTIDE SEQUENCE</scope>
    <source>
        <strain evidence="2">CBS 183.55</strain>
    </source>
</reference>
<keyword evidence="1" id="KW-1133">Transmembrane helix</keyword>
<protein>
    <submittedName>
        <fullName evidence="2">Uncharacterized protein</fullName>
    </submittedName>
</protein>
<evidence type="ECO:0000313" key="2">
    <source>
        <dbReference type="EMBL" id="KAF1925642.1"/>
    </source>
</evidence>
<keyword evidence="3" id="KW-1185">Reference proteome</keyword>
<dbReference type="AlphaFoldDB" id="A0A6A5RD60"/>
<feature type="transmembrane region" description="Helical" evidence="1">
    <location>
        <begin position="12"/>
        <end position="31"/>
    </location>
</feature>